<keyword evidence="6" id="KW-1185">Reference proteome</keyword>
<keyword evidence="2 4" id="KW-0472">Membrane</keyword>
<gene>
    <name evidence="5" type="ORF">ORI27_27780</name>
</gene>
<evidence type="ECO:0000313" key="5">
    <source>
        <dbReference type="EMBL" id="MCX2940498.1"/>
    </source>
</evidence>
<reference evidence="5 6" key="1">
    <citation type="submission" date="2022-11" db="EMBL/GenBank/DDBJ databases">
        <title>Mycobacterium sp. nov.</title>
        <authorList>
            <person name="Papic B."/>
            <person name="Spicic S."/>
            <person name="Duvnjak S."/>
        </authorList>
    </citation>
    <scope>NUCLEOTIDE SEQUENCE [LARGE SCALE GENOMIC DNA]</scope>
    <source>
        <strain evidence="5 6">CVI_P4</strain>
    </source>
</reference>
<comment type="caution">
    <text evidence="5">The sequence shown here is derived from an EMBL/GenBank/DDBJ whole genome shotgun (WGS) entry which is preliminary data.</text>
</comment>
<comment type="subcellular location">
    <subcellularLocation>
        <location evidence="1">Membrane</location>
    </subcellularLocation>
</comment>
<organism evidence="5 6">
    <name type="scientific">Mycobacterium pinniadriaticum</name>
    <dbReference type="NCBI Taxonomy" id="2994102"/>
    <lineage>
        <taxon>Bacteria</taxon>
        <taxon>Bacillati</taxon>
        <taxon>Actinomycetota</taxon>
        <taxon>Actinomycetes</taxon>
        <taxon>Mycobacteriales</taxon>
        <taxon>Mycobacteriaceae</taxon>
        <taxon>Mycobacterium</taxon>
    </lineage>
</organism>
<evidence type="ECO:0000256" key="4">
    <source>
        <dbReference type="SAM" id="Phobius"/>
    </source>
</evidence>
<dbReference type="EMBL" id="JAPJDO010000041">
    <property type="protein sequence ID" value="MCX2940498.1"/>
    <property type="molecule type" value="Genomic_DNA"/>
</dbReference>
<proteinExistence type="predicted"/>
<evidence type="ECO:0000256" key="1">
    <source>
        <dbReference type="ARBA" id="ARBA00004370"/>
    </source>
</evidence>
<feature type="region of interest" description="Disordered" evidence="3">
    <location>
        <begin position="15"/>
        <end position="42"/>
    </location>
</feature>
<dbReference type="PANTHER" id="PTHR37042:SF4">
    <property type="entry name" value="OUTER MEMBRANE PROTEIN RV1973"/>
    <property type="match status" value="1"/>
</dbReference>
<feature type="transmembrane region" description="Helical" evidence="4">
    <location>
        <begin position="50"/>
        <end position="69"/>
    </location>
</feature>
<dbReference type="PANTHER" id="PTHR37042">
    <property type="entry name" value="OUTER MEMBRANE PROTEIN RV1973"/>
    <property type="match status" value="1"/>
</dbReference>
<keyword evidence="4" id="KW-1133">Transmembrane helix</keyword>
<evidence type="ECO:0000313" key="6">
    <source>
        <dbReference type="Proteomes" id="UP001300745"/>
    </source>
</evidence>
<accession>A0ABT3SMV4</accession>
<evidence type="ECO:0000256" key="2">
    <source>
        <dbReference type="ARBA" id="ARBA00023136"/>
    </source>
</evidence>
<dbReference type="Proteomes" id="UP001300745">
    <property type="component" value="Unassembled WGS sequence"/>
</dbReference>
<evidence type="ECO:0000256" key="3">
    <source>
        <dbReference type="SAM" id="MobiDB-lite"/>
    </source>
</evidence>
<sequence length="201" mass="21733">MSVIQVGNIDIVDEDVDGGARDGEATSGQSVSVAIRPPTTTGRRRRRDELAFGLIVVTLLSALIAWLGIRAHAAEDLRQARAQFLEAGRQSAIMLTTVKHDDVDADTKRIIDSSTGAFLADFRNRSQNFVDTVRRTQSNTEGTVAEAGLESVRTDGADVLVAVSVKTSLAGIDSPARLWRMRIAVQRTGDEIKLSNVEFIA</sequence>
<keyword evidence="4" id="KW-0812">Transmembrane</keyword>
<name>A0ABT3SMV4_9MYCO</name>
<dbReference type="RefSeq" id="WP_266000344.1">
    <property type="nucleotide sequence ID" value="NZ_JAPJDN010000041.1"/>
</dbReference>
<protein>
    <submittedName>
        <fullName evidence="5">Mammalian cell entry protein</fullName>
    </submittedName>
</protein>